<proteinExistence type="predicted"/>
<sequence length="44" mass="4998">METHISENIYNKQCIGPSMIAWNNTIQMTATYVQTSTFAPNPLH</sequence>
<protein>
    <submittedName>
        <fullName evidence="1">Uncharacterized protein</fullName>
    </submittedName>
</protein>
<evidence type="ECO:0000313" key="1">
    <source>
        <dbReference type="EMBL" id="MBX49482.1"/>
    </source>
</evidence>
<accession>A0A2P2P432</accession>
<reference evidence="1" key="1">
    <citation type="submission" date="2018-02" db="EMBL/GenBank/DDBJ databases">
        <title>Rhizophora mucronata_Transcriptome.</title>
        <authorList>
            <person name="Meera S.P."/>
            <person name="Sreeshan A."/>
            <person name="Augustine A."/>
        </authorList>
    </citation>
    <scope>NUCLEOTIDE SEQUENCE</scope>
    <source>
        <tissue evidence="1">Leaf</tissue>
    </source>
</reference>
<organism evidence="1">
    <name type="scientific">Rhizophora mucronata</name>
    <name type="common">Asiatic mangrove</name>
    <dbReference type="NCBI Taxonomy" id="61149"/>
    <lineage>
        <taxon>Eukaryota</taxon>
        <taxon>Viridiplantae</taxon>
        <taxon>Streptophyta</taxon>
        <taxon>Embryophyta</taxon>
        <taxon>Tracheophyta</taxon>
        <taxon>Spermatophyta</taxon>
        <taxon>Magnoliopsida</taxon>
        <taxon>eudicotyledons</taxon>
        <taxon>Gunneridae</taxon>
        <taxon>Pentapetalae</taxon>
        <taxon>rosids</taxon>
        <taxon>fabids</taxon>
        <taxon>Malpighiales</taxon>
        <taxon>Rhizophoraceae</taxon>
        <taxon>Rhizophora</taxon>
    </lineage>
</organism>
<dbReference type="EMBL" id="GGEC01068998">
    <property type="protein sequence ID" value="MBX49482.1"/>
    <property type="molecule type" value="Transcribed_RNA"/>
</dbReference>
<dbReference type="AlphaFoldDB" id="A0A2P2P432"/>
<name>A0A2P2P432_RHIMU</name>